<dbReference type="Proteomes" id="UP000265520">
    <property type="component" value="Unassembled WGS sequence"/>
</dbReference>
<organism evidence="1 2">
    <name type="scientific">Trifolium medium</name>
    <dbReference type="NCBI Taxonomy" id="97028"/>
    <lineage>
        <taxon>Eukaryota</taxon>
        <taxon>Viridiplantae</taxon>
        <taxon>Streptophyta</taxon>
        <taxon>Embryophyta</taxon>
        <taxon>Tracheophyta</taxon>
        <taxon>Spermatophyta</taxon>
        <taxon>Magnoliopsida</taxon>
        <taxon>eudicotyledons</taxon>
        <taxon>Gunneridae</taxon>
        <taxon>Pentapetalae</taxon>
        <taxon>rosids</taxon>
        <taxon>fabids</taxon>
        <taxon>Fabales</taxon>
        <taxon>Fabaceae</taxon>
        <taxon>Papilionoideae</taxon>
        <taxon>50 kb inversion clade</taxon>
        <taxon>NPAAA clade</taxon>
        <taxon>Hologalegina</taxon>
        <taxon>IRL clade</taxon>
        <taxon>Trifolieae</taxon>
        <taxon>Trifolium</taxon>
    </lineage>
</organism>
<name>A0A392VSZ3_9FABA</name>
<protein>
    <submittedName>
        <fullName evidence="1">Uncharacterized protein</fullName>
    </submittedName>
</protein>
<accession>A0A392VSZ3</accession>
<proteinExistence type="predicted"/>
<feature type="non-terminal residue" evidence="1">
    <location>
        <position position="12"/>
    </location>
</feature>
<evidence type="ECO:0000313" key="1">
    <source>
        <dbReference type="EMBL" id="MCI91037.1"/>
    </source>
</evidence>
<dbReference type="EMBL" id="LXQA011260966">
    <property type="protein sequence ID" value="MCI91037.1"/>
    <property type="molecule type" value="Genomic_DNA"/>
</dbReference>
<reference evidence="1 2" key="1">
    <citation type="journal article" date="2018" name="Front. Plant Sci.">
        <title>Red Clover (Trifolium pratense) and Zigzag Clover (T. medium) - A Picture of Genomic Similarities and Differences.</title>
        <authorList>
            <person name="Dluhosova J."/>
            <person name="Istvanek J."/>
            <person name="Nedelnik J."/>
            <person name="Repkova J."/>
        </authorList>
    </citation>
    <scope>NUCLEOTIDE SEQUENCE [LARGE SCALE GENOMIC DNA]</scope>
    <source>
        <strain evidence="2">cv. 10/8</strain>
        <tissue evidence="1">Leaf</tissue>
    </source>
</reference>
<evidence type="ECO:0000313" key="2">
    <source>
        <dbReference type="Proteomes" id="UP000265520"/>
    </source>
</evidence>
<comment type="caution">
    <text evidence="1">The sequence shown here is derived from an EMBL/GenBank/DDBJ whole genome shotgun (WGS) entry which is preliminary data.</text>
</comment>
<keyword evidence="2" id="KW-1185">Reference proteome</keyword>
<sequence>MCVTAVARRLQQ</sequence>